<dbReference type="GO" id="GO:0016987">
    <property type="term" value="F:sigma factor activity"/>
    <property type="evidence" value="ECO:0007669"/>
    <property type="project" value="UniProtKB-KW"/>
</dbReference>
<dbReference type="InterPro" id="IPR039425">
    <property type="entry name" value="RNA_pol_sigma-70-like"/>
</dbReference>
<dbReference type="InterPro" id="IPR014284">
    <property type="entry name" value="RNA_pol_sigma-70_dom"/>
</dbReference>
<keyword evidence="3" id="KW-0731">Sigma factor</keyword>
<feature type="domain" description="RNA polymerase sigma factor 70 region 4 type 2" evidence="7">
    <location>
        <begin position="122"/>
        <end position="174"/>
    </location>
</feature>
<evidence type="ECO:0000313" key="8">
    <source>
        <dbReference type="EMBL" id="RNB81301.1"/>
    </source>
</evidence>
<dbReference type="GO" id="GO:0006352">
    <property type="term" value="P:DNA-templated transcription initiation"/>
    <property type="evidence" value="ECO:0007669"/>
    <property type="project" value="InterPro"/>
</dbReference>
<keyword evidence="4" id="KW-0238">DNA-binding</keyword>
<dbReference type="AlphaFoldDB" id="A0A3M8D167"/>
<evidence type="ECO:0000256" key="1">
    <source>
        <dbReference type="ARBA" id="ARBA00010641"/>
    </source>
</evidence>
<dbReference type="PANTHER" id="PTHR43133">
    <property type="entry name" value="RNA POLYMERASE ECF-TYPE SIGMA FACTO"/>
    <property type="match status" value="1"/>
</dbReference>
<dbReference type="SUPFAM" id="SSF88659">
    <property type="entry name" value="Sigma3 and sigma4 domains of RNA polymerase sigma factors"/>
    <property type="match status" value="1"/>
</dbReference>
<gene>
    <name evidence="8" type="ORF">EDM56_26215</name>
</gene>
<evidence type="ECO:0000256" key="4">
    <source>
        <dbReference type="ARBA" id="ARBA00023125"/>
    </source>
</evidence>
<dbReference type="InterPro" id="IPR036388">
    <property type="entry name" value="WH-like_DNA-bd_sf"/>
</dbReference>
<evidence type="ECO:0000259" key="7">
    <source>
        <dbReference type="Pfam" id="PF08281"/>
    </source>
</evidence>
<evidence type="ECO:0000256" key="5">
    <source>
        <dbReference type="ARBA" id="ARBA00023163"/>
    </source>
</evidence>
<evidence type="ECO:0000259" key="6">
    <source>
        <dbReference type="Pfam" id="PF04542"/>
    </source>
</evidence>
<dbReference type="Proteomes" id="UP000271031">
    <property type="component" value="Unassembled WGS sequence"/>
</dbReference>
<name>A0A3M8D167_9BACL</name>
<proteinExistence type="inferred from homology"/>
<accession>A0A3M8D167</accession>
<evidence type="ECO:0000313" key="9">
    <source>
        <dbReference type="Proteomes" id="UP000271031"/>
    </source>
</evidence>
<dbReference type="InterPro" id="IPR013249">
    <property type="entry name" value="RNA_pol_sigma70_r4_t2"/>
</dbReference>
<dbReference type="Pfam" id="PF04542">
    <property type="entry name" value="Sigma70_r2"/>
    <property type="match status" value="1"/>
</dbReference>
<keyword evidence="9" id="KW-1185">Reference proteome</keyword>
<comment type="caution">
    <text evidence="8">The sequence shown here is derived from an EMBL/GenBank/DDBJ whole genome shotgun (WGS) entry which is preliminary data.</text>
</comment>
<evidence type="ECO:0000256" key="2">
    <source>
        <dbReference type="ARBA" id="ARBA00023015"/>
    </source>
</evidence>
<dbReference type="RefSeq" id="WP_122920982.1">
    <property type="nucleotide sequence ID" value="NZ_RHHQ01000023.1"/>
</dbReference>
<organism evidence="8 9">
    <name type="scientific">Brevibacillus fluminis</name>
    <dbReference type="NCBI Taxonomy" id="511487"/>
    <lineage>
        <taxon>Bacteria</taxon>
        <taxon>Bacillati</taxon>
        <taxon>Bacillota</taxon>
        <taxon>Bacilli</taxon>
        <taxon>Bacillales</taxon>
        <taxon>Paenibacillaceae</taxon>
        <taxon>Brevibacillus</taxon>
    </lineage>
</organism>
<keyword evidence="2" id="KW-0805">Transcription regulation</keyword>
<feature type="domain" description="RNA polymerase sigma-70 region 2" evidence="6">
    <location>
        <begin position="24"/>
        <end position="92"/>
    </location>
</feature>
<dbReference type="InterPro" id="IPR013325">
    <property type="entry name" value="RNA_pol_sigma_r2"/>
</dbReference>
<dbReference type="PANTHER" id="PTHR43133:SF8">
    <property type="entry name" value="RNA POLYMERASE SIGMA FACTOR HI_1459-RELATED"/>
    <property type="match status" value="1"/>
</dbReference>
<dbReference type="InterPro" id="IPR007627">
    <property type="entry name" value="RNA_pol_sigma70_r2"/>
</dbReference>
<dbReference type="Gene3D" id="1.10.1740.10">
    <property type="match status" value="1"/>
</dbReference>
<dbReference type="GO" id="GO:0003677">
    <property type="term" value="F:DNA binding"/>
    <property type="evidence" value="ECO:0007669"/>
    <property type="project" value="UniProtKB-KW"/>
</dbReference>
<dbReference type="NCBIfam" id="TIGR02937">
    <property type="entry name" value="sigma70-ECF"/>
    <property type="match status" value="1"/>
</dbReference>
<sequence>MRCDERNYIERLKKKKEDALEYIVDKYLGLVKGTVCKVLGPKYQSGEIEECINDVFLAVWNHANQFEGDGEDFKKWLYKIAKYQAIDYYRKMGKRDEVSLAVESLVQGLSTEDQVVLQENKRELATFIHTLQPIDQKIFAMKYFLGVKSDEIAKQLGLTRTAVDNRVFRGKKKLAEQATMNR</sequence>
<dbReference type="InterPro" id="IPR013324">
    <property type="entry name" value="RNA_pol_sigma_r3/r4-like"/>
</dbReference>
<dbReference type="SUPFAM" id="SSF88946">
    <property type="entry name" value="Sigma2 domain of RNA polymerase sigma factors"/>
    <property type="match status" value="1"/>
</dbReference>
<keyword evidence="5" id="KW-0804">Transcription</keyword>
<dbReference type="OrthoDB" id="2678696at2"/>
<protein>
    <submittedName>
        <fullName evidence="8">Sigma-70 family RNA polymerase sigma factor</fullName>
    </submittedName>
</protein>
<dbReference type="EMBL" id="RHHQ01000023">
    <property type="protein sequence ID" value="RNB81301.1"/>
    <property type="molecule type" value="Genomic_DNA"/>
</dbReference>
<dbReference type="Pfam" id="PF08281">
    <property type="entry name" value="Sigma70_r4_2"/>
    <property type="match status" value="1"/>
</dbReference>
<evidence type="ECO:0000256" key="3">
    <source>
        <dbReference type="ARBA" id="ARBA00023082"/>
    </source>
</evidence>
<dbReference type="Gene3D" id="1.10.10.10">
    <property type="entry name" value="Winged helix-like DNA-binding domain superfamily/Winged helix DNA-binding domain"/>
    <property type="match status" value="1"/>
</dbReference>
<comment type="similarity">
    <text evidence="1">Belongs to the sigma-70 factor family. ECF subfamily.</text>
</comment>
<reference evidence="8 9" key="1">
    <citation type="submission" date="2018-10" db="EMBL/GenBank/DDBJ databases">
        <title>Phylogenomics of Brevibacillus.</title>
        <authorList>
            <person name="Dunlap C."/>
        </authorList>
    </citation>
    <scope>NUCLEOTIDE SEQUENCE [LARGE SCALE GENOMIC DNA]</scope>
    <source>
        <strain evidence="8 9">JCM 15716</strain>
    </source>
</reference>